<dbReference type="CDD" id="cd10797">
    <property type="entry name" value="GH57N_APU_like_1"/>
    <property type="match status" value="1"/>
</dbReference>
<name>A0ABV0J479_9CYAN</name>
<dbReference type="PANTHER" id="PTHR36306:SF3">
    <property type="entry name" value="GLYCOSIDE HYDROLASE FAMILY 57"/>
    <property type="match status" value="1"/>
</dbReference>
<dbReference type="InterPro" id="IPR021923">
    <property type="entry name" value="DUF3536"/>
</dbReference>
<comment type="caution">
    <text evidence="6">The sequence shown here is derived from an EMBL/GenBank/DDBJ whole genome shotgun (WGS) entry which is preliminary data.</text>
</comment>
<feature type="domain" description="Glycoside hydrolase family 57 N-terminal" evidence="5">
    <location>
        <begin position="155"/>
        <end position="350"/>
    </location>
</feature>
<keyword evidence="7" id="KW-1185">Reference proteome</keyword>
<dbReference type="InterPro" id="IPR027291">
    <property type="entry name" value="Glyco_hydro_38_N_sf"/>
</dbReference>
<proteinExistence type="inferred from homology"/>
<feature type="compositionally biased region" description="Polar residues" evidence="4">
    <location>
        <begin position="33"/>
        <end position="43"/>
    </location>
</feature>
<dbReference type="Gene3D" id="3.20.110.10">
    <property type="entry name" value="Glycoside hydrolase 38, N terminal domain"/>
    <property type="match status" value="1"/>
</dbReference>
<evidence type="ECO:0000256" key="3">
    <source>
        <dbReference type="RuleBase" id="RU361196"/>
    </source>
</evidence>
<gene>
    <name evidence="6" type="ORF">NC998_05610</name>
</gene>
<reference evidence="6 7" key="1">
    <citation type="submission" date="2022-04" db="EMBL/GenBank/DDBJ databases">
        <title>Positive selection, recombination, and allopatry shape intraspecific diversity of widespread and dominant cyanobacteria.</title>
        <authorList>
            <person name="Wei J."/>
            <person name="Shu W."/>
            <person name="Hu C."/>
        </authorList>
    </citation>
    <scope>NUCLEOTIDE SEQUENCE [LARGE SCALE GENOMIC DNA]</scope>
    <source>
        <strain evidence="6 7">GB2-A4</strain>
    </source>
</reference>
<keyword evidence="2 3" id="KW-0119">Carbohydrate metabolism</keyword>
<evidence type="ECO:0000259" key="5">
    <source>
        <dbReference type="Pfam" id="PF03065"/>
    </source>
</evidence>
<dbReference type="InterPro" id="IPR011330">
    <property type="entry name" value="Glyco_hydro/deAcase_b/a-brl"/>
</dbReference>
<dbReference type="InterPro" id="IPR052046">
    <property type="entry name" value="GH57_Enzymes"/>
</dbReference>
<organism evidence="6 7">
    <name type="scientific">Trichocoleus desertorum GB2-A4</name>
    <dbReference type="NCBI Taxonomy" id="2933944"/>
    <lineage>
        <taxon>Bacteria</taxon>
        <taxon>Bacillati</taxon>
        <taxon>Cyanobacteriota</taxon>
        <taxon>Cyanophyceae</taxon>
        <taxon>Leptolyngbyales</taxon>
        <taxon>Trichocoleusaceae</taxon>
        <taxon>Trichocoleus</taxon>
    </lineage>
</organism>
<dbReference type="SUPFAM" id="SSF88713">
    <property type="entry name" value="Glycoside hydrolase/deacetylase"/>
    <property type="match status" value="1"/>
</dbReference>
<comment type="similarity">
    <text evidence="1 3">Belongs to the glycosyl hydrolase 57 family.</text>
</comment>
<feature type="region of interest" description="Disordered" evidence="4">
    <location>
        <begin position="25"/>
        <end position="45"/>
    </location>
</feature>
<dbReference type="Proteomes" id="UP001464891">
    <property type="component" value="Unassembled WGS sequence"/>
</dbReference>
<evidence type="ECO:0000256" key="4">
    <source>
        <dbReference type="SAM" id="MobiDB-lite"/>
    </source>
</evidence>
<dbReference type="Pfam" id="PF03065">
    <property type="entry name" value="Glyco_hydro_57"/>
    <property type="match status" value="1"/>
</dbReference>
<sequence>MTSHSDAFTSEHEESGLIDLAEFSPSRKGEATHSGSITTQVSPGNDPLQTALGVYVTVHGHFYQPPRENPYLDAIERQPSAGPFHDWNERIHHECYRPNAFARVLNDQGEVTGIINNYEYLSFNIGPTLMNWIERHDVEVYQRIVEADRKSCDRLNGHGNAIAQVYNHIIMPLANERDKYTQIRWGKADFRSHFGRDPEGMWLAEAAVDYPTVEALIAEGIRFIVLAPSQAERCRPFPREHQPHPQWHEVGGGQIDPTRPYRCFLPGGNPNYDYIDIFFYDGPISRDMGFSDVLYNSNHFVGRIGQAVRGDQRPAQVLSVATDGETFGHHKGGTEKTLAYAFLKEFANRGWTVTNFAHYLSINPPTWEVELKPVTAWSCAHGVDRWQDDCGCGGEGGVWHQKWRRPLRDALDWLREQLIKVYEDSGKKFFRDPWLARDEYIQVMRDRSASNIERFMIRHRTRKLSAADQVDALRLLEMQRHALLMYTSCGWFFEELSRPEGVQILRYAARALELAGDVAGVQLEKGFIKRLGTAPSNIEYFRHGSGVYRHLVTTAQITLEQVAAHYAISSLFTTYPSEHRVYCYTAHQLDYQLQRMGSLTLAVGQVQLVSEITWESTHLTFAVLHLGGWDFHCCIQNFSGRRDYSRLKDSLFGALKQASAAQTILAMNRIFGDQSYNLQNLFEEERHRIMQLLTQETLLRLDQLYTQVYRDNYGVLMAFHRDKLQVPQELQVAAEIALTNRAIAALQALEQEMSDPTTAPPPCLGHIAELEAIATEANHLHCHLNLTAGKEILERLILRSLWSMLHNFTPEAIADEMKQLQRLLTTGKQLKLALSIDRAQELYFSFLQSHILPVCVDLLQRQAQGQSGDKLQFHLKDSATPINLNGLQQLLQLGPVLLVDTSDWLVQLAAIVS</sequence>
<protein>
    <submittedName>
        <fullName evidence="6">DUF3536 domain-containing protein</fullName>
    </submittedName>
</protein>
<dbReference type="InterPro" id="IPR004300">
    <property type="entry name" value="Glyco_hydro_57_N"/>
</dbReference>
<dbReference type="Pfam" id="PF12055">
    <property type="entry name" value="DUF3536"/>
    <property type="match status" value="1"/>
</dbReference>
<evidence type="ECO:0000256" key="2">
    <source>
        <dbReference type="ARBA" id="ARBA00023277"/>
    </source>
</evidence>
<evidence type="ECO:0000313" key="6">
    <source>
        <dbReference type="EMBL" id="MEP0816568.1"/>
    </source>
</evidence>
<dbReference type="PANTHER" id="PTHR36306">
    <property type="entry name" value="ALPHA-AMYLASE-RELATED-RELATED"/>
    <property type="match status" value="1"/>
</dbReference>
<dbReference type="RefSeq" id="WP_190434005.1">
    <property type="nucleotide sequence ID" value="NZ_JAMPKM010000002.1"/>
</dbReference>
<evidence type="ECO:0000256" key="1">
    <source>
        <dbReference type="ARBA" id="ARBA00006821"/>
    </source>
</evidence>
<accession>A0ABV0J479</accession>
<evidence type="ECO:0000313" key="7">
    <source>
        <dbReference type="Proteomes" id="UP001464891"/>
    </source>
</evidence>
<dbReference type="EMBL" id="JAMPKM010000002">
    <property type="protein sequence ID" value="MEP0816568.1"/>
    <property type="molecule type" value="Genomic_DNA"/>
</dbReference>